<dbReference type="EMBL" id="CAACXN010000015">
    <property type="protein sequence ID" value="VEW13550.1"/>
    <property type="molecule type" value="Genomic_DNA"/>
</dbReference>
<evidence type="ECO:0000256" key="1">
    <source>
        <dbReference type="SAM" id="MobiDB-lite"/>
    </source>
</evidence>
<accession>A0A449D7L2</accession>
<reference evidence="2 3" key="1">
    <citation type="submission" date="2019-02" db="EMBL/GenBank/DDBJ databases">
        <authorList>
            <consortium name="Pathogen Informatics"/>
        </authorList>
    </citation>
    <scope>NUCLEOTIDE SEQUENCE [LARGE SCALE GENOMIC DNA]</scope>
    <source>
        <strain evidence="2 3">3012STDY7078520</strain>
    </source>
</reference>
<dbReference type="Gene3D" id="3.40.50.300">
    <property type="entry name" value="P-loop containing nucleotide triphosphate hydrolases"/>
    <property type="match status" value="1"/>
</dbReference>
<dbReference type="Gene3D" id="3.30.420.240">
    <property type="match status" value="1"/>
</dbReference>
<evidence type="ECO:0000313" key="3">
    <source>
        <dbReference type="Proteomes" id="UP000386281"/>
    </source>
</evidence>
<proteinExistence type="predicted"/>
<feature type="compositionally biased region" description="Basic and acidic residues" evidence="1">
    <location>
        <begin position="205"/>
        <end position="224"/>
    </location>
</feature>
<dbReference type="AlphaFoldDB" id="A0A449D7L2"/>
<dbReference type="InterPro" id="IPR027417">
    <property type="entry name" value="P-loop_NTPase"/>
</dbReference>
<sequence>MISLTKSLLVGNQKPRVDTGPEWFDLYGDDVIGLCAAVGVNLFPWQESVVRRILGVRPDDKSKFAALESGLLVARQNGKGEVLIALELAGLFILHERLILHSAHEFKTAAEGFIRIKDVFDNSDMLSKRVAKLRTSHGEEGIELKTGERLRFVARSKSSGRGFTGDRILLDEAQELPSRAVDSLFPTLSSRPNPQVIYTGTVPSPEHDSEHWTKVRDRGRKGESEGLSWAEWSPEPVDESMEEIDADDEKNWIDSNPSIGYTGLTIPYIAKERDALSDDGFRRERMSVWSDEMAGSAIDVQKWASLVDPASYIEHTHSMVFSVDVAPDQSMACVAVAGFREDGLTHVEVIKHRGGTGWVVGFAADLSKKYRRPIAIDTIGVGASLIADFKTEGAQVIELQTKDATQGAASFLDDIKNSWVRHLGQQRLDDAVASAKRRDVGTNGAWAWKRKDEAIDITPLVAVTNAARALSVGRIPEVQKKQISTHMYAFN</sequence>
<protein>
    <submittedName>
        <fullName evidence="2">Phage terminase-like protein, large subunit</fullName>
    </submittedName>
</protein>
<gene>
    <name evidence="2" type="ORF">NCTC12391_01795</name>
</gene>
<feature type="region of interest" description="Disordered" evidence="1">
    <location>
        <begin position="200"/>
        <end position="239"/>
    </location>
</feature>
<dbReference type="Proteomes" id="UP000386281">
    <property type="component" value="Unassembled WGS sequence"/>
</dbReference>
<name>A0A449D7L2_9MICO</name>
<organism evidence="2 3">
    <name type="scientific">Brevibacterium casei</name>
    <dbReference type="NCBI Taxonomy" id="33889"/>
    <lineage>
        <taxon>Bacteria</taxon>
        <taxon>Bacillati</taxon>
        <taxon>Actinomycetota</taxon>
        <taxon>Actinomycetes</taxon>
        <taxon>Micrococcales</taxon>
        <taxon>Brevibacteriaceae</taxon>
        <taxon>Brevibacterium</taxon>
    </lineage>
</organism>
<evidence type="ECO:0000313" key="2">
    <source>
        <dbReference type="EMBL" id="VEW13550.1"/>
    </source>
</evidence>